<dbReference type="GO" id="GO:0015204">
    <property type="term" value="F:urea transmembrane transporter activity"/>
    <property type="evidence" value="ECO:0007669"/>
    <property type="project" value="InterPro"/>
</dbReference>
<evidence type="ECO:0000256" key="3">
    <source>
        <dbReference type="ARBA" id="ARBA00022475"/>
    </source>
</evidence>
<dbReference type="PANTHER" id="PTHR10464:SF4">
    <property type="entry name" value="UREA TRANSPORTER"/>
    <property type="match status" value="1"/>
</dbReference>
<evidence type="ECO:0000256" key="1">
    <source>
        <dbReference type="ARBA" id="ARBA00004651"/>
    </source>
</evidence>
<feature type="transmembrane region" description="Helical" evidence="7">
    <location>
        <begin position="273"/>
        <end position="291"/>
    </location>
</feature>
<accession>A0A1R4JJI9</accession>
<sequence length="293" mass="29679">MSTRSSHLGSLPEQTLRGIAQVFFQDNVLTGVLVLVGLALANPRMAALAALGSVAQTVTGRLTGRQEAAARGLMGYNGALVGAAAALDVPGWTAALVTIVAAALCVPVHAAFAWLLTRGPLSRRDLPVATAPFCTVAGVVHVLAQPAAGGALSGGVALWPGAVHALFNGIAEVFLAAGWLVGVLLLAGIALSSWRAAVWGLAGSALAAAIALAAGLDRSGVTAGLFGYSPVLVAMGLGATFRVERRLACRILLVVLGTGLAIVLKVLLDTTGIPVYTWPFVLTLWLVLGGSTR</sequence>
<dbReference type="Gene3D" id="1.10.3430.10">
    <property type="entry name" value="Ammonium transporter AmtB like domains"/>
    <property type="match status" value="1"/>
</dbReference>
<dbReference type="PANTHER" id="PTHR10464">
    <property type="entry name" value="UREA TRANSPORTER"/>
    <property type="match status" value="1"/>
</dbReference>
<dbReference type="EMBL" id="FUKQ01000032">
    <property type="protein sequence ID" value="SJN32220.1"/>
    <property type="molecule type" value="Genomic_DNA"/>
</dbReference>
<organism evidence="8 9">
    <name type="scientific">Luteococcus japonicus LSP_Lj1</name>
    <dbReference type="NCBI Taxonomy" id="1255658"/>
    <lineage>
        <taxon>Bacteria</taxon>
        <taxon>Bacillati</taxon>
        <taxon>Actinomycetota</taxon>
        <taxon>Actinomycetes</taxon>
        <taxon>Propionibacteriales</taxon>
        <taxon>Propionibacteriaceae</taxon>
        <taxon>Luteococcus</taxon>
    </lineage>
</organism>
<evidence type="ECO:0000313" key="8">
    <source>
        <dbReference type="EMBL" id="SJN32220.1"/>
    </source>
</evidence>
<keyword evidence="9" id="KW-1185">Reference proteome</keyword>
<evidence type="ECO:0000256" key="4">
    <source>
        <dbReference type="ARBA" id="ARBA00022692"/>
    </source>
</evidence>
<feature type="transmembrane region" description="Helical" evidence="7">
    <location>
        <begin position="165"/>
        <end position="189"/>
    </location>
</feature>
<reference evidence="8 9" key="1">
    <citation type="submission" date="2017-02" db="EMBL/GenBank/DDBJ databases">
        <authorList>
            <person name="Peterson S.W."/>
        </authorList>
    </citation>
    <scope>NUCLEOTIDE SEQUENCE [LARGE SCALE GENOMIC DNA]</scope>
    <source>
        <strain evidence="8 9">LSP_Lj1</strain>
    </source>
</reference>
<protein>
    <submittedName>
        <fullName evidence="8">Eukaryotic-type low-affinity urea transporter</fullName>
    </submittedName>
</protein>
<dbReference type="InterPro" id="IPR004937">
    <property type="entry name" value="Urea_transporter"/>
</dbReference>
<comment type="similarity">
    <text evidence="2">Belongs to the urea transporter family.</text>
</comment>
<feature type="transmembrane region" description="Helical" evidence="7">
    <location>
        <begin position="196"/>
        <end position="215"/>
    </location>
</feature>
<evidence type="ECO:0000256" key="7">
    <source>
        <dbReference type="SAM" id="Phobius"/>
    </source>
</evidence>
<dbReference type="Proteomes" id="UP000188342">
    <property type="component" value="Unassembled WGS sequence"/>
</dbReference>
<proteinExistence type="inferred from homology"/>
<dbReference type="STRING" id="1255658.FM114_07955"/>
<feature type="transmembrane region" description="Helical" evidence="7">
    <location>
        <begin position="93"/>
        <end position="116"/>
    </location>
</feature>
<comment type="subcellular location">
    <subcellularLocation>
        <location evidence="1">Cell membrane</location>
        <topology evidence="1">Multi-pass membrane protein</topology>
    </subcellularLocation>
</comment>
<feature type="transmembrane region" description="Helical" evidence="7">
    <location>
        <begin position="221"/>
        <end position="240"/>
    </location>
</feature>
<dbReference type="RefSeq" id="WP_094764629.1">
    <property type="nucleotide sequence ID" value="NZ_FUKQ01000032.1"/>
</dbReference>
<keyword evidence="5 7" id="KW-1133">Transmembrane helix</keyword>
<name>A0A1R4JJI9_9ACTN</name>
<dbReference type="InterPro" id="IPR029020">
    <property type="entry name" value="Ammonium/urea_transptr"/>
</dbReference>
<feature type="transmembrane region" description="Helical" evidence="7">
    <location>
        <begin position="32"/>
        <end position="56"/>
    </location>
</feature>
<evidence type="ECO:0000256" key="6">
    <source>
        <dbReference type="ARBA" id="ARBA00023136"/>
    </source>
</evidence>
<evidence type="ECO:0000256" key="2">
    <source>
        <dbReference type="ARBA" id="ARBA00005914"/>
    </source>
</evidence>
<gene>
    <name evidence="8" type="ORF">FM114_07955</name>
</gene>
<dbReference type="OrthoDB" id="3672812at2"/>
<feature type="transmembrane region" description="Helical" evidence="7">
    <location>
        <begin position="247"/>
        <end position="267"/>
    </location>
</feature>
<keyword evidence="4 7" id="KW-0812">Transmembrane</keyword>
<dbReference type="AlphaFoldDB" id="A0A1R4JJI9"/>
<evidence type="ECO:0000256" key="5">
    <source>
        <dbReference type="ARBA" id="ARBA00022989"/>
    </source>
</evidence>
<dbReference type="GO" id="GO:0005886">
    <property type="term" value="C:plasma membrane"/>
    <property type="evidence" value="ECO:0007669"/>
    <property type="project" value="UniProtKB-SubCell"/>
</dbReference>
<feature type="transmembrane region" description="Helical" evidence="7">
    <location>
        <begin position="68"/>
        <end position="87"/>
    </location>
</feature>
<evidence type="ECO:0000313" key="9">
    <source>
        <dbReference type="Proteomes" id="UP000188342"/>
    </source>
</evidence>
<dbReference type="Pfam" id="PF03253">
    <property type="entry name" value="UT"/>
    <property type="match status" value="1"/>
</dbReference>
<keyword evidence="6 7" id="KW-0472">Membrane</keyword>
<keyword evidence="3" id="KW-1003">Cell membrane</keyword>